<dbReference type="AlphaFoldDB" id="A0A9W9NTH3"/>
<evidence type="ECO:0000313" key="2">
    <source>
        <dbReference type="Proteomes" id="UP001150941"/>
    </source>
</evidence>
<sequence length="740" mass="83722">MSLSRHACRHALRQAGIPTTDHPWVSDDLIAAAFCRFAHGQRRHGSSVPGPLEARRRLAKRRNTALAGVGGAEDIACLFGRNGREHMKWTDHPWQRSPIEVPDRNNYAVATHEITLPFYDHNPDPIIPESNSPSPGEEPPTVAQRFEQFLEKNDWTPEYAKDFTRRLGIDLQREPEYSRRIFEHLLSRPTADLTQAIDFLDDPFLNTRGSGNYLRVLQTLKRAKTPSSRTAVLKAVTRALELGLVPTDELCLILQALPLILIGKRKTLGKGGRKMLHEYYHAMWTAIGRCTILGYHDLDKDVVDIWIQELLSADIMSLAEEMVIQTHDANSSSQWPTALVLSSLERDNELAKGVPRQSPGRLLSQLEPNCAAKCIVDVTELLALSARHENRDRVLRQWQDSLLEVSSAEAIAGSPTWTDLPLAYLSDFSSSSRMQIQRQIVCRLWALRTLSRSLGPMHMKGLRATDPSAYILLHLYESVTHDTEGSFLANFLSGIHDLQLPYNGLLLLATDLKLRNTLRKAGRNTLVQLETSQISLACVWEDPAMHKGVQNLFHGSFEKMIRRIDPTSPIFVAELLEIARTGDSEKAWSIIRLLKSHTAFKICLNKAWTPLPCPEEKILVRYHPGPRDSRYPDPYVAADLIHQLAVAFSCCPKLSPSRAFTLVHCLYDYLRRHGGPVYPSLVRAMYHAGIVRYRREGLRVSATRYEYIMWITNKFEGIDVVRQLNADPQLASVEIPTYET</sequence>
<protein>
    <submittedName>
        <fullName evidence="1">Uncharacterized protein</fullName>
    </submittedName>
</protein>
<gene>
    <name evidence="1" type="ORF">N7468_007064</name>
</gene>
<evidence type="ECO:0000313" key="1">
    <source>
        <dbReference type="EMBL" id="KAJ5225839.1"/>
    </source>
</evidence>
<dbReference type="Proteomes" id="UP001150941">
    <property type="component" value="Unassembled WGS sequence"/>
</dbReference>
<reference evidence="1" key="2">
    <citation type="journal article" date="2023" name="IMA Fungus">
        <title>Comparative genomic study of the Penicillium genus elucidates a diverse pangenome and 15 lateral gene transfer events.</title>
        <authorList>
            <person name="Petersen C."/>
            <person name="Sorensen T."/>
            <person name="Nielsen M.R."/>
            <person name="Sondergaard T.E."/>
            <person name="Sorensen J.L."/>
            <person name="Fitzpatrick D.A."/>
            <person name="Frisvad J.C."/>
            <person name="Nielsen K.L."/>
        </authorList>
    </citation>
    <scope>NUCLEOTIDE SEQUENCE</scope>
    <source>
        <strain evidence="1">IBT 19713</strain>
    </source>
</reference>
<comment type="caution">
    <text evidence="1">The sequence shown here is derived from an EMBL/GenBank/DDBJ whole genome shotgun (WGS) entry which is preliminary data.</text>
</comment>
<dbReference type="EMBL" id="JAPQKS010000005">
    <property type="protein sequence ID" value="KAJ5225839.1"/>
    <property type="molecule type" value="Genomic_DNA"/>
</dbReference>
<keyword evidence="2" id="KW-1185">Reference proteome</keyword>
<dbReference type="RefSeq" id="XP_058329250.1">
    <property type="nucleotide sequence ID" value="XM_058476360.1"/>
</dbReference>
<dbReference type="GeneID" id="83203663"/>
<accession>A0A9W9NTH3</accession>
<dbReference type="OrthoDB" id="2013972at2759"/>
<reference evidence="1" key="1">
    <citation type="submission" date="2022-11" db="EMBL/GenBank/DDBJ databases">
        <authorList>
            <person name="Petersen C."/>
        </authorList>
    </citation>
    <scope>NUCLEOTIDE SEQUENCE</scope>
    <source>
        <strain evidence="1">IBT 19713</strain>
    </source>
</reference>
<name>A0A9W9NTH3_9EURO</name>
<organism evidence="1 2">
    <name type="scientific">Penicillium chermesinum</name>
    <dbReference type="NCBI Taxonomy" id="63820"/>
    <lineage>
        <taxon>Eukaryota</taxon>
        <taxon>Fungi</taxon>
        <taxon>Dikarya</taxon>
        <taxon>Ascomycota</taxon>
        <taxon>Pezizomycotina</taxon>
        <taxon>Eurotiomycetes</taxon>
        <taxon>Eurotiomycetidae</taxon>
        <taxon>Eurotiales</taxon>
        <taxon>Aspergillaceae</taxon>
        <taxon>Penicillium</taxon>
    </lineage>
</organism>
<proteinExistence type="predicted"/>